<keyword evidence="7" id="KW-0460">Magnesium</keyword>
<dbReference type="InterPro" id="IPR057670">
    <property type="entry name" value="SH3_retrovirus"/>
</dbReference>
<dbReference type="PANTHER" id="PTHR42648">
    <property type="entry name" value="TRANSPOSASE, PUTATIVE-RELATED"/>
    <property type="match status" value="1"/>
</dbReference>
<evidence type="ECO:0000256" key="3">
    <source>
        <dbReference type="ARBA" id="ARBA00022722"/>
    </source>
</evidence>
<dbReference type="EMBL" id="FMSP01000002">
    <property type="protein sequence ID" value="SCV67543.1"/>
    <property type="molecule type" value="Genomic_DNA"/>
</dbReference>
<dbReference type="OrthoDB" id="3257332at2759"/>
<dbReference type="GO" id="GO:0003887">
    <property type="term" value="F:DNA-directed DNA polymerase activity"/>
    <property type="evidence" value="ECO:0007669"/>
    <property type="project" value="UniProtKB-KW"/>
</dbReference>
<dbReference type="GO" id="GO:0016787">
    <property type="term" value="F:hydrolase activity"/>
    <property type="evidence" value="ECO:0007669"/>
    <property type="project" value="UniProtKB-KW"/>
</dbReference>
<evidence type="ECO:0000256" key="7">
    <source>
        <dbReference type="ARBA" id="ARBA00022842"/>
    </source>
</evidence>
<keyword evidence="10" id="KW-0695">RNA-directed DNA polymerase</keyword>
<dbReference type="InterPro" id="IPR001584">
    <property type="entry name" value="Integrase_cat-core"/>
</dbReference>
<dbReference type="SUPFAM" id="SSF53098">
    <property type="entry name" value="Ribonuclease H-like"/>
    <property type="match status" value="1"/>
</dbReference>
<dbReference type="PANTHER" id="PTHR42648:SF11">
    <property type="entry name" value="TRANSPOSON TY4-P GAG-POL POLYPROTEIN"/>
    <property type="match status" value="1"/>
</dbReference>
<dbReference type="GO" id="GO:0032196">
    <property type="term" value="P:transposition"/>
    <property type="evidence" value="ECO:0007669"/>
    <property type="project" value="UniProtKB-KW"/>
</dbReference>
<accession>A0A238F6B6</accession>
<dbReference type="InterPro" id="IPR012337">
    <property type="entry name" value="RNaseH-like_sf"/>
</dbReference>
<comment type="catalytic activity">
    <reaction evidence="13">
        <text>DNA(n) + a 2'-deoxyribonucleoside 5'-triphosphate = DNA(n+1) + diphosphate</text>
        <dbReference type="Rhea" id="RHEA:22508"/>
        <dbReference type="Rhea" id="RHEA-COMP:17339"/>
        <dbReference type="Rhea" id="RHEA-COMP:17340"/>
        <dbReference type="ChEBI" id="CHEBI:33019"/>
        <dbReference type="ChEBI" id="CHEBI:61560"/>
        <dbReference type="ChEBI" id="CHEBI:173112"/>
        <dbReference type="EC" id="2.7.7.49"/>
    </reaction>
</comment>
<keyword evidence="5" id="KW-0255">Endonuclease</keyword>
<evidence type="ECO:0000256" key="4">
    <source>
        <dbReference type="ARBA" id="ARBA00022723"/>
    </source>
</evidence>
<dbReference type="GO" id="GO:0046872">
    <property type="term" value="F:metal ion binding"/>
    <property type="evidence" value="ECO:0007669"/>
    <property type="project" value="UniProtKB-KW"/>
</dbReference>
<sequence>MSSGGNPPFSYLPAEPDADPGTFACSDTDGEHRSKTFTQFCKARGVRRQYSIPRTPQQNGRAEWVNRSIVEGVLADAALPDTFWEEAAAYFVYCKNRCHHSALIDETPEFAWALTSPPTRVVFAGYDLASKAFRFYDPSTRKIVLGRNAKFLVSDFSALLDNQSAPNARTLQNQSFCPPLRYNLKPLPRTGPR</sequence>
<evidence type="ECO:0000256" key="10">
    <source>
        <dbReference type="ARBA" id="ARBA00022918"/>
    </source>
</evidence>
<protein>
    <submittedName>
        <fullName evidence="17">BQ2448_5154 protein</fullName>
    </submittedName>
</protein>
<keyword evidence="2" id="KW-0548">Nucleotidyltransferase</keyword>
<feature type="domain" description="Integrase catalytic" evidence="16">
    <location>
        <begin position="26"/>
        <end position="116"/>
    </location>
</feature>
<evidence type="ECO:0000313" key="18">
    <source>
        <dbReference type="Proteomes" id="UP000198372"/>
    </source>
</evidence>
<dbReference type="InterPro" id="IPR039537">
    <property type="entry name" value="Retrotran_Ty1/copia-like"/>
</dbReference>
<proteinExistence type="predicted"/>
<dbReference type="GO" id="GO:0006310">
    <property type="term" value="P:DNA recombination"/>
    <property type="evidence" value="ECO:0007669"/>
    <property type="project" value="UniProtKB-KW"/>
</dbReference>
<comment type="catalytic activity">
    <reaction evidence="14">
        <text>DNA(n) + a 2'-deoxyribonucleoside 5'-triphosphate = DNA(n+1) + diphosphate</text>
        <dbReference type="Rhea" id="RHEA:22508"/>
        <dbReference type="Rhea" id="RHEA-COMP:17339"/>
        <dbReference type="Rhea" id="RHEA-COMP:17340"/>
        <dbReference type="ChEBI" id="CHEBI:33019"/>
        <dbReference type="ChEBI" id="CHEBI:61560"/>
        <dbReference type="ChEBI" id="CHEBI:173112"/>
        <dbReference type="EC" id="2.7.7.7"/>
    </reaction>
</comment>
<keyword evidence="12" id="KW-0233">DNA recombination</keyword>
<organism evidence="17 18">
    <name type="scientific">Microbotryum intermedium</name>
    <dbReference type="NCBI Taxonomy" id="269621"/>
    <lineage>
        <taxon>Eukaryota</taxon>
        <taxon>Fungi</taxon>
        <taxon>Dikarya</taxon>
        <taxon>Basidiomycota</taxon>
        <taxon>Pucciniomycotina</taxon>
        <taxon>Microbotryomycetes</taxon>
        <taxon>Microbotryales</taxon>
        <taxon>Microbotryaceae</taxon>
        <taxon>Microbotryum</taxon>
    </lineage>
</organism>
<evidence type="ECO:0000256" key="2">
    <source>
        <dbReference type="ARBA" id="ARBA00022695"/>
    </source>
</evidence>
<dbReference type="PROSITE" id="PS50994">
    <property type="entry name" value="INTEGRASE"/>
    <property type="match status" value="1"/>
</dbReference>
<keyword evidence="3" id="KW-0540">Nuclease</keyword>
<dbReference type="Proteomes" id="UP000198372">
    <property type="component" value="Unassembled WGS sequence"/>
</dbReference>
<dbReference type="GO" id="GO:0015074">
    <property type="term" value="P:DNA integration"/>
    <property type="evidence" value="ECO:0007669"/>
    <property type="project" value="UniProtKB-KW"/>
</dbReference>
<dbReference type="GO" id="GO:0004519">
    <property type="term" value="F:endonuclease activity"/>
    <property type="evidence" value="ECO:0007669"/>
    <property type="project" value="UniProtKB-KW"/>
</dbReference>
<reference evidence="18" key="1">
    <citation type="submission" date="2016-09" db="EMBL/GenBank/DDBJ databases">
        <authorList>
            <person name="Jeantristanb JTB J.-T."/>
            <person name="Ricardo R."/>
        </authorList>
    </citation>
    <scope>NUCLEOTIDE SEQUENCE [LARGE SCALE GENOMIC DNA]</scope>
</reference>
<dbReference type="GO" id="GO:0003964">
    <property type="term" value="F:RNA-directed DNA polymerase activity"/>
    <property type="evidence" value="ECO:0007669"/>
    <property type="project" value="UniProtKB-KW"/>
</dbReference>
<keyword evidence="18" id="KW-1185">Reference proteome</keyword>
<evidence type="ECO:0000256" key="9">
    <source>
        <dbReference type="ARBA" id="ARBA00022908"/>
    </source>
</evidence>
<evidence type="ECO:0000256" key="14">
    <source>
        <dbReference type="ARBA" id="ARBA00049244"/>
    </source>
</evidence>
<evidence type="ECO:0000256" key="11">
    <source>
        <dbReference type="ARBA" id="ARBA00022932"/>
    </source>
</evidence>
<name>A0A238F6B6_9BASI</name>
<dbReference type="InterPro" id="IPR036397">
    <property type="entry name" value="RNaseH_sf"/>
</dbReference>
<evidence type="ECO:0000256" key="15">
    <source>
        <dbReference type="SAM" id="MobiDB-lite"/>
    </source>
</evidence>
<keyword evidence="11" id="KW-0808">Transferase</keyword>
<dbReference type="GO" id="GO:0003723">
    <property type="term" value="F:RNA binding"/>
    <property type="evidence" value="ECO:0007669"/>
    <property type="project" value="UniProtKB-KW"/>
</dbReference>
<dbReference type="Gene3D" id="3.30.420.10">
    <property type="entry name" value="Ribonuclease H-like superfamily/Ribonuclease H"/>
    <property type="match status" value="1"/>
</dbReference>
<keyword evidence="4" id="KW-0479">Metal-binding</keyword>
<evidence type="ECO:0000256" key="5">
    <source>
        <dbReference type="ARBA" id="ARBA00022759"/>
    </source>
</evidence>
<evidence type="ECO:0000313" key="17">
    <source>
        <dbReference type="EMBL" id="SCV67543.1"/>
    </source>
</evidence>
<dbReference type="GO" id="GO:0005634">
    <property type="term" value="C:nucleus"/>
    <property type="evidence" value="ECO:0007669"/>
    <property type="project" value="UniProtKB-ARBA"/>
</dbReference>
<evidence type="ECO:0000256" key="1">
    <source>
        <dbReference type="ARBA" id="ARBA00022578"/>
    </source>
</evidence>
<keyword evidence="9" id="KW-0229">DNA integration</keyword>
<evidence type="ECO:0000256" key="8">
    <source>
        <dbReference type="ARBA" id="ARBA00022884"/>
    </source>
</evidence>
<evidence type="ECO:0000259" key="16">
    <source>
        <dbReference type="PROSITE" id="PS50994"/>
    </source>
</evidence>
<dbReference type="Pfam" id="PF25597">
    <property type="entry name" value="SH3_retrovirus"/>
    <property type="match status" value="1"/>
</dbReference>
<evidence type="ECO:0000256" key="12">
    <source>
        <dbReference type="ARBA" id="ARBA00023172"/>
    </source>
</evidence>
<dbReference type="STRING" id="269621.A0A238F6B6"/>
<feature type="region of interest" description="Disordered" evidence="15">
    <location>
        <begin position="1"/>
        <end position="21"/>
    </location>
</feature>
<dbReference type="AlphaFoldDB" id="A0A238F6B6"/>
<gene>
    <name evidence="17" type="ORF">BQ2448_5154</name>
</gene>
<keyword evidence="6" id="KW-0378">Hydrolase</keyword>
<keyword evidence="11" id="KW-0239">DNA-directed DNA polymerase</keyword>
<evidence type="ECO:0000256" key="13">
    <source>
        <dbReference type="ARBA" id="ARBA00048173"/>
    </source>
</evidence>
<keyword evidence="8" id="KW-0694">RNA-binding</keyword>
<keyword evidence="1" id="KW-0815">Transposition</keyword>
<evidence type="ECO:0000256" key="6">
    <source>
        <dbReference type="ARBA" id="ARBA00022801"/>
    </source>
</evidence>